<organism evidence="1 2">
    <name type="scientific">[Ruminococcus] torques ATCC 27756</name>
    <dbReference type="NCBI Taxonomy" id="411460"/>
    <lineage>
        <taxon>Bacteria</taxon>
        <taxon>Bacillati</taxon>
        <taxon>Bacillota</taxon>
        <taxon>Clostridia</taxon>
        <taxon>Lachnospirales</taxon>
        <taxon>Lachnospiraceae</taxon>
        <taxon>Mediterraneibacter</taxon>
    </lineage>
</organism>
<dbReference type="EMBL" id="AAVP02000012">
    <property type="protein sequence ID" value="EDK23686.1"/>
    <property type="molecule type" value="Genomic_DNA"/>
</dbReference>
<proteinExistence type="predicted"/>
<sequence length="41" mass="4822">MKDYRTMIIIMSGRKTGLYFENYEKEWVLDGATVLYGSARN</sequence>
<dbReference type="PaxDb" id="411460-RUMTOR_02194"/>
<name>A5KPL0_9FIRM</name>
<accession>A5KPL0</accession>
<comment type="caution">
    <text evidence="1">The sequence shown here is derived from an EMBL/GenBank/DDBJ whole genome shotgun (WGS) entry which is preliminary data.</text>
</comment>
<dbReference type="HOGENOM" id="CLU_3276184_0_0_9"/>
<dbReference type="AlphaFoldDB" id="A5KPL0"/>
<reference evidence="1 2" key="2">
    <citation type="submission" date="2007-04" db="EMBL/GenBank/DDBJ databases">
        <title>Draft genome sequence of Ruminococcus torques (ATCC 27756).</title>
        <authorList>
            <person name="Sudarsanam P."/>
            <person name="Ley R."/>
            <person name="Guruge J."/>
            <person name="Turnbaugh P.J."/>
            <person name="Mahowald M."/>
            <person name="Liep D."/>
            <person name="Gordon J."/>
        </authorList>
    </citation>
    <scope>NUCLEOTIDE SEQUENCE [LARGE SCALE GENOMIC DNA]</scope>
    <source>
        <strain evidence="1 2">ATCC 27756</strain>
    </source>
</reference>
<dbReference type="Proteomes" id="UP000003577">
    <property type="component" value="Unassembled WGS sequence"/>
</dbReference>
<reference evidence="1 2" key="1">
    <citation type="submission" date="2007-03" db="EMBL/GenBank/DDBJ databases">
        <authorList>
            <person name="Fulton L."/>
            <person name="Clifton S."/>
            <person name="Fulton B."/>
            <person name="Xu J."/>
            <person name="Minx P."/>
            <person name="Pepin K.H."/>
            <person name="Johnson M."/>
            <person name="Thiruvilangam P."/>
            <person name="Bhonagiri V."/>
            <person name="Nash W.E."/>
            <person name="Mardis E.R."/>
            <person name="Wilson R.K."/>
        </authorList>
    </citation>
    <scope>NUCLEOTIDE SEQUENCE [LARGE SCALE GENOMIC DNA]</scope>
    <source>
        <strain evidence="1 2">ATCC 27756</strain>
    </source>
</reference>
<gene>
    <name evidence="1" type="ORF">RUMTOR_02194</name>
</gene>
<dbReference type="RefSeq" id="WP_004847414.1">
    <property type="nucleotide sequence ID" value="NZ_DS264364.1"/>
</dbReference>
<evidence type="ECO:0000313" key="1">
    <source>
        <dbReference type="EMBL" id="EDK23686.1"/>
    </source>
</evidence>
<dbReference type="GeneID" id="97328114"/>
<evidence type="ECO:0000313" key="2">
    <source>
        <dbReference type="Proteomes" id="UP000003577"/>
    </source>
</evidence>
<protein>
    <submittedName>
        <fullName evidence="1">Uncharacterized protein</fullName>
    </submittedName>
</protein>